<dbReference type="PANTHER" id="PTHR48022:SF23">
    <property type="entry name" value="MAJOR FACILITATOR SUPERFAMILY (MFS) PROFILE DOMAIN-CONTAINING PROTEIN"/>
    <property type="match status" value="1"/>
</dbReference>
<dbReference type="GO" id="GO:0005351">
    <property type="term" value="F:carbohydrate:proton symporter activity"/>
    <property type="evidence" value="ECO:0007669"/>
    <property type="project" value="TreeGrafter"/>
</dbReference>
<feature type="transmembrane region" description="Helical" evidence="10">
    <location>
        <begin position="387"/>
        <end position="406"/>
    </location>
</feature>
<dbReference type="Pfam" id="PF00083">
    <property type="entry name" value="Sugar_tr"/>
    <property type="match status" value="1"/>
</dbReference>
<keyword evidence="4 10" id="KW-0812">Transmembrane</keyword>
<reference evidence="12" key="1">
    <citation type="submission" date="2020-04" db="EMBL/GenBank/DDBJ databases">
        <title>Analysis of mating type loci in Filobasidium floriforme.</title>
        <authorList>
            <person name="Nowrousian M."/>
        </authorList>
    </citation>
    <scope>NUCLEOTIDE SEQUENCE</scope>
    <source>
        <strain evidence="12">CBS 6242</strain>
    </source>
</reference>
<feature type="transmembrane region" description="Helical" evidence="10">
    <location>
        <begin position="61"/>
        <end position="87"/>
    </location>
</feature>
<dbReference type="NCBIfam" id="TIGR00879">
    <property type="entry name" value="SP"/>
    <property type="match status" value="1"/>
</dbReference>
<evidence type="ECO:0000256" key="6">
    <source>
        <dbReference type="ARBA" id="ARBA00023136"/>
    </source>
</evidence>
<feature type="transmembrane region" description="Helical" evidence="10">
    <location>
        <begin position="319"/>
        <end position="337"/>
    </location>
</feature>
<dbReference type="InterPro" id="IPR036259">
    <property type="entry name" value="MFS_trans_sf"/>
</dbReference>
<evidence type="ECO:0000256" key="5">
    <source>
        <dbReference type="ARBA" id="ARBA00022989"/>
    </source>
</evidence>
<evidence type="ECO:0000313" key="13">
    <source>
        <dbReference type="Proteomes" id="UP000812966"/>
    </source>
</evidence>
<feature type="transmembrane region" description="Helical" evidence="10">
    <location>
        <begin position="196"/>
        <end position="216"/>
    </location>
</feature>
<dbReference type="FunFam" id="1.20.1250.20:FF:000026">
    <property type="entry name" value="MFS quinate transporter QutD"/>
    <property type="match status" value="1"/>
</dbReference>
<dbReference type="PROSITE" id="PS00217">
    <property type="entry name" value="SUGAR_TRANSPORT_2"/>
    <property type="match status" value="1"/>
</dbReference>
<dbReference type="PRINTS" id="PR00171">
    <property type="entry name" value="SUGRTRNSPORT"/>
</dbReference>
<keyword evidence="5 10" id="KW-1133">Transmembrane helix</keyword>
<evidence type="ECO:0000256" key="7">
    <source>
        <dbReference type="ARBA" id="ARBA00049119"/>
    </source>
</evidence>
<dbReference type="PROSITE" id="PS50850">
    <property type="entry name" value="MFS"/>
    <property type="match status" value="1"/>
</dbReference>
<dbReference type="InterPro" id="IPR003663">
    <property type="entry name" value="Sugar/inositol_transpt"/>
</dbReference>
<keyword evidence="3 8" id="KW-0813">Transport</keyword>
<accession>A0A8K0NTM9</accession>
<organism evidence="12 13">
    <name type="scientific">Filobasidium floriforme</name>
    <dbReference type="NCBI Taxonomy" id="5210"/>
    <lineage>
        <taxon>Eukaryota</taxon>
        <taxon>Fungi</taxon>
        <taxon>Dikarya</taxon>
        <taxon>Basidiomycota</taxon>
        <taxon>Agaricomycotina</taxon>
        <taxon>Tremellomycetes</taxon>
        <taxon>Filobasidiales</taxon>
        <taxon>Filobasidiaceae</taxon>
        <taxon>Filobasidium</taxon>
    </lineage>
</organism>
<comment type="similarity">
    <text evidence="2 8">Belongs to the major facilitator superfamily. Sugar transporter (TC 2.A.1.1) family.</text>
</comment>
<dbReference type="EMBL" id="JABELV010000049">
    <property type="protein sequence ID" value="KAG7558181.1"/>
    <property type="molecule type" value="Genomic_DNA"/>
</dbReference>
<feature type="transmembrane region" description="Helical" evidence="10">
    <location>
        <begin position="163"/>
        <end position="184"/>
    </location>
</feature>
<feature type="transmembrane region" description="Helical" evidence="10">
    <location>
        <begin position="228"/>
        <end position="250"/>
    </location>
</feature>
<dbReference type="InterPro" id="IPR050360">
    <property type="entry name" value="MFS_Sugar_Transporters"/>
</dbReference>
<feature type="transmembrane region" description="Helical" evidence="10">
    <location>
        <begin position="426"/>
        <end position="448"/>
    </location>
</feature>
<feature type="region of interest" description="Disordered" evidence="9">
    <location>
        <begin position="555"/>
        <end position="578"/>
    </location>
</feature>
<dbReference type="Gene3D" id="1.20.1250.20">
    <property type="entry name" value="MFS general substrate transporter like domains"/>
    <property type="match status" value="1"/>
</dbReference>
<feature type="transmembrane region" description="Helical" evidence="10">
    <location>
        <begin position="491"/>
        <end position="509"/>
    </location>
</feature>
<dbReference type="InterPro" id="IPR005828">
    <property type="entry name" value="MFS_sugar_transport-like"/>
</dbReference>
<evidence type="ECO:0000256" key="1">
    <source>
        <dbReference type="ARBA" id="ARBA00004141"/>
    </source>
</evidence>
<evidence type="ECO:0000259" key="11">
    <source>
        <dbReference type="PROSITE" id="PS50850"/>
    </source>
</evidence>
<feature type="domain" description="Major facilitator superfamily (MFS) profile" evidence="11">
    <location>
        <begin position="64"/>
        <end position="514"/>
    </location>
</feature>
<evidence type="ECO:0000256" key="10">
    <source>
        <dbReference type="SAM" id="Phobius"/>
    </source>
</evidence>
<dbReference type="AlphaFoldDB" id="A0A8K0NTM9"/>
<feature type="transmembrane region" description="Helical" evidence="10">
    <location>
        <begin position="357"/>
        <end position="375"/>
    </location>
</feature>
<dbReference type="PANTHER" id="PTHR48022">
    <property type="entry name" value="PLASTIDIC GLUCOSE TRANSPORTER 4"/>
    <property type="match status" value="1"/>
</dbReference>
<comment type="caution">
    <text evidence="12">The sequence shown here is derived from an EMBL/GenBank/DDBJ whole genome shotgun (WGS) entry which is preliminary data.</text>
</comment>
<evidence type="ECO:0000256" key="2">
    <source>
        <dbReference type="ARBA" id="ARBA00010992"/>
    </source>
</evidence>
<evidence type="ECO:0000256" key="9">
    <source>
        <dbReference type="SAM" id="MobiDB-lite"/>
    </source>
</evidence>
<evidence type="ECO:0000256" key="3">
    <source>
        <dbReference type="ARBA" id="ARBA00022448"/>
    </source>
</evidence>
<dbReference type="SUPFAM" id="SSF103473">
    <property type="entry name" value="MFS general substrate transporter"/>
    <property type="match status" value="1"/>
</dbReference>
<name>A0A8K0NTM9_9TREE</name>
<evidence type="ECO:0000256" key="4">
    <source>
        <dbReference type="ARBA" id="ARBA00022692"/>
    </source>
</evidence>
<dbReference type="PROSITE" id="PS00216">
    <property type="entry name" value="SUGAR_TRANSPORT_1"/>
    <property type="match status" value="1"/>
</dbReference>
<keyword evidence="13" id="KW-1185">Reference proteome</keyword>
<feature type="transmembrane region" description="Helical" evidence="10">
    <location>
        <begin position="107"/>
        <end position="127"/>
    </location>
</feature>
<dbReference type="Proteomes" id="UP000812966">
    <property type="component" value="Unassembled WGS sequence"/>
</dbReference>
<dbReference type="InterPro" id="IPR020846">
    <property type="entry name" value="MFS_dom"/>
</dbReference>
<evidence type="ECO:0000313" key="12">
    <source>
        <dbReference type="EMBL" id="KAG7558181.1"/>
    </source>
</evidence>
<evidence type="ECO:0000256" key="8">
    <source>
        <dbReference type="RuleBase" id="RU003346"/>
    </source>
</evidence>
<comment type="subcellular location">
    <subcellularLocation>
        <location evidence="1">Membrane</location>
        <topology evidence="1">Multi-pass membrane protein</topology>
    </subcellularLocation>
</comment>
<keyword evidence="6 10" id="KW-0472">Membrane</keyword>
<dbReference type="GO" id="GO:0016020">
    <property type="term" value="C:membrane"/>
    <property type="evidence" value="ECO:0007669"/>
    <property type="project" value="UniProtKB-SubCell"/>
</dbReference>
<dbReference type="InterPro" id="IPR005829">
    <property type="entry name" value="Sugar_transporter_CS"/>
</dbReference>
<dbReference type="OrthoDB" id="508119at2759"/>
<comment type="catalytic activity">
    <reaction evidence="7">
        <text>myo-inositol(out) + H(+)(out) = myo-inositol(in) + H(+)(in)</text>
        <dbReference type="Rhea" id="RHEA:60364"/>
        <dbReference type="ChEBI" id="CHEBI:15378"/>
        <dbReference type="ChEBI" id="CHEBI:17268"/>
    </reaction>
</comment>
<proteinExistence type="inferred from homology"/>
<protein>
    <recommendedName>
        <fullName evidence="11">Major facilitator superfamily (MFS) profile domain-containing protein</fullName>
    </recommendedName>
</protein>
<feature type="transmembrane region" description="Helical" evidence="10">
    <location>
        <begin position="139"/>
        <end position="157"/>
    </location>
</feature>
<gene>
    <name evidence="12" type="ORF">FFLO_02908</name>
</gene>
<sequence>MGFMGGFGFSRSQAEQDAWEVKAYQDTLAARVADHHNAMGDENFEVGEEKNAGGYKQNYRAFVLAFAAYMGIILFGYDTGLGGGVIAQPAFIRDMGITATGKPLADIKGNIVSILQGGSFFGALGAAPLSNAIGRKRSLMIGCAIFAVGGFLQTFGRSLNFQYAGRFLAGFGVGIESSVCPTYVAELAPAAIRGNITGLFQVCVVTGVALSYWINYACSFLGPNDSNAWRIPVAMQLVFVGIMSIIIPFIKESPRWLASKGRNSEACKNLAWVRLRPEDDYRVQAELAEIIAAVEADKEAMAGVSWTKEITAKGKPKRFFIAIMMFVCQQWSGQNSINYYAPEIFESIGIKGTKASLLASGVYGLVKIVATALFMAFGVERAGRKKYFVFGALGMGTFLMMIGAVFNTHPPDRNAESPSGASIGMAVLIYLFVIPYCFSWGGLVWVYISELFDTRSRAYGIAFANASQWLNNFAITKTTPLLVIAFNKGGIFFFFGALNFCNLIFSLWIPETIKLSLEQVDIVFGSVSKEDRMRAVTERFNAGAAGMAYNEKNKSVDDDEKYTTDIVHDEDASRSHPR</sequence>